<evidence type="ECO:0000313" key="2">
    <source>
        <dbReference type="EMBL" id="QPS07194.1"/>
    </source>
</evidence>
<dbReference type="AlphaFoldDB" id="A0A080NSV7"/>
<gene>
    <name evidence="2" type="ORF">I6G66_23315</name>
    <name evidence="1" type="ORF">SGN30_30050</name>
</gene>
<dbReference type="RefSeq" id="WP_012202568.1">
    <property type="nucleotide sequence ID" value="NZ_CAGKLB010000035.1"/>
</dbReference>
<evidence type="ECO:0008006" key="4">
    <source>
        <dbReference type="Google" id="ProtNLM"/>
    </source>
</evidence>
<sequence>MTLSEMLDSLDAVVRMVSASLQSKDAVALEQSSTRLRDAMAAFSELARRFSAADWTQELRERAQALGEQMAMQRDQLARMAVVAQSQAAALIPQTSDQATYGRDLYGHPHAGPGKARIYHSAS</sequence>
<reference evidence="1" key="2">
    <citation type="submission" date="2023-11" db="EMBL/GenBank/DDBJ databases">
        <title>Identification and selenium tolerance of Delftia acidovorans R3-25.</title>
        <authorList>
            <person name="Zhang S."/>
            <person name="Liu Y."/>
            <person name="Guo Y."/>
        </authorList>
    </citation>
    <scope>NUCLEOTIDE SEQUENCE</scope>
    <source>
        <strain evidence="1">R3-25</strain>
    </source>
</reference>
<organism evidence="2 3">
    <name type="scientific">Delftia acidovorans</name>
    <name type="common">Pseudomonas acidovorans</name>
    <name type="synonym">Comamonas acidovorans</name>
    <dbReference type="NCBI Taxonomy" id="80866"/>
    <lineage>
        <taxon>Bacteria</taxon>
        <taxon>Pseudomonadati</taxon>
        <taxon>Pseudomonadota</taxon>
        <taxon>Betaproteobacteria</taxon>
        <taxon>Burkholderiales</taxon>
        <taxon>Comamonadaceae</taxon>
        <taxon>Delftia</taxon>
    </lineage>
</organism>
<dbReference type="GeneID" id="24118553"/>
<dbReference type="EMBL" id="CP065668">
    <property type="protein sequence ID" value="QPS07194.1"/>
    <property type="molecule type" value="Genomic_DNA"/>
</dbReference>
<evidence type="ECO:0000313" key="1">
    <source>
        <dbReference type="EMBL" id="MDX4957682.1"/>
    </source>
</evidence>
<name>A0A080NSV7_DELAC</name>
<evidence type="ECO:0000313" key="3">
    <source>
        <dbReference type="Proteomes" id="UP000594778"/>
    </source>
</evidence>
<reference evidence="2 3" key="1">
    <citation type="submission" date="2020-12" db="EMBL/GenBank/DDBJ databases">
        <title>FDA dAtabase for Regulatory Grade micrObial Sequences (FDA-ARGOS): Supporting development and validation of Infectious Disease Dx tests.</title>
        <authorList>
            <person name="Sproer C."/>
            <person name="Gronow S."/>
            <person name="Severitt S."/>
            <person name="Schroder I."/>
            <person name="Tallon L."/>
            <person name="Sadzewicz L."/>
            <person name="Zhao X."/>
            <person name="Boylan J."/>
            <person name="Ott S."/>
            <person name="Bowen H."/>
            <person name="Vavikolanu K."/>
            <person name="Mehta A."/>
            <person name="Aluvathingal J."/>
            <person name="Nadendla S."/>
            <person name="Lowell S."/>
            <person name="Myers T."/>
            <person name="Yan Y."/>
            <person name="Sichtig H."/>
        </authorList>
    </citation>
    <scope>NUCLEOTIDE SEQUENCE [LARGE SCALE GENOMIC DNA]</scope>
    <source>
        <strain evidence="2 3">FDAARGOS_909</strain>
    </source>
</reference>
<protein>
    <recommendedName>
        <fullName evidence="4">Flagellar protein FlgN</fullName>
    </recommendedName>
</protein>
<accession>A0A080NSV7</accession>
<dbReference type="OMA" id="ARIYRAP"/>
<dbReference type="Proteomes" id="UP000594778">
    <property type="component" value="Chromosome"/>
</dbReference>
<proteinExistence type="predicted"/>
<dbReference type="Proteomes" id="UP001287445">
    <property type="component" value="Unassembled WGS sequence"/>
</dbReference>
<dbReference type="EMBL" id="JAWWMZ010000019">
    <property type="protein sequence ID" value="MDX4957682.1"/>
    <property type="molecule type" value="Genomic_DNA"/>
</dbReference>